<proteinExistence type="predicted"/>
<dbReference type="Gene3D" id="3.30.1460.10">
    <property type="match status" value="1"/>
</dbReference>
<dbReference type="CDD" id="cd16364">
    <property type="entry name" value="T3SC_I-like"/>
    <property type="match status" value="1"/>
</dbReference>
<protein>
    <submittedName>
        <fullName evidence="1">Uncharacterized protein</fullName>
    </submittedName>
</protein>
<evidence type="ECO:0000313" key="2">
    <source>
        <dbReference type="Proteomes" id="UP000016567"/>
    </source>
</evidence>
<dbReference type="RefSeq" id="WP_021711845.1">
    <property type="nucleotide sequence ID" value="NZ_BAOB01000078.1"/>
</dbReference>
<dbReference type="Pfam" id="PF05932">
    <property type="entry name" value="CesT"/>
    <property type="match status" value="1"/>
</dbReference>
<organism evidence="1 2">
    <name type="scientific">Vibrio azureus NBRC 104587</name>
    <dbReference type="NCBI Taxonomy" id="1219077"/>
    <lineage>
        <taxon>Bacteria</taxon>
        <taxon>Pseudomonadati</taxon>
        <taxon>Pseudomonadota</taxon>
        <taxon>Gammaproteobacteria</taxon>
        <taxon>Vibrionales</taxon>
        <taxon>Vibrionaceae</taxon>
        <taxon>Vibrio</taxon>
    </lineage>
</organism>
<accession>U3CIP2</accession>
<dbReference type="OrthoDB" id="5872341at2"/>
<sequence>MTSDQSVLNGLLGELSQLWQLDGLTLNKSGRCSLITEDNIQIAIDLAPGSSDLQLLAGVGVLHDSDREQQLTELMRRNFEHVQLGQAYFALSSQSDHILLRYLCPFEDMDINTLTNVVGNFIQIATDAVKQLNDLWGAEFSHEPTVNYEPRVNYDPNVRHYADLLKA</sequence>
<keyword evidence="2" id="KW-1185">Reference proteome</keyword>
<comment type="caution">
    <text evidence="1">The sequence shown here is derived from an EMBL/GenBank/DDBJ whole genome shotgun (WGS) entry which is preliminary data.</text>
</comment>
<dbReference type="SUPFAM" id="SSF69635">
    <property type="entry name" value="Type III secretory system chaperone-like"/>
    <property type="match status" value="1"/>
</dbReference>
<dbReference type="InterPro" id="IPR010261">
    <property type="entry name" value="Tir_chaperone"/>
</dbReference>
<dbReference type="eggNOG" id="ENOG503142C">
    <property type="taxonomic scope" value="Bacteria"/>
</dbReference>
<dbReference type="Proteomes" id="UP000016567">
    <property type="component" value="Unassembled WGS sequence"/>
</dbReference>
<gene>
    <name evidence="1" type="ORF">VAZ01S_126_00050</name>
</gene>
<reference evidence="1 2" key="1">
    <citation type="submission" date="2013-09" db="EMBL/GenBank/DDBJ databases">
        <title>Whole genome shotgun sequence of Vibrio azureus NBRC 104587.</title>
        <authorList>
            <person name="Isaki S."/>
            <person name="Hosoyama A."/>
            <person name="Numata M."/>
            <person name="Hashimoto M."/>
            <person name="Hosoyama Y."/>
            <person name="Tsuchikane K."/>
            <person name="Noguchi M."/>
            <person name="Hirakata S."/>
            <person name="Ichikawa N."/>
            <person name="Ohji S."/>
            <person name="Yamazoe A."/>
            <person name="Fujita N."/>
        </authorList>
    </citation>
    <scope>NUCLEOTIDE SEQUENCE [LARGE SCALE GENOMIC DNA]</scope>
    <source>
        <strain evidence="1 2">NBRC 104587</strain>
    </source>
</reference>
<evidence type="ECO:0000313" key="1">
    <source>
        <dbReference type="EMBL" id="GAD78113.1"/>
    </source>
</evidence>
<dbReference type="EMBL" id="BATL01000126">
    <property type="protein sequence ID" value="GAD78113.1"/>
    <property type="molecule type" value="Genomic_DNA"/>
</dbReference>
<dbReference type="AlphaFoldDB" id="U3CIP2"/>
<dbReference type="GO" id="GO:0030254">
    <property type="term" value="P:protein secretion by the type III secretion system"/>
    <property type="evidence" value="ECO:0007669"/>
    <property type="project" value="InterPro"/>
</dbReference>
<name>U3CIP2_9VIBR</name>